<dbReference type="OrthoDB" id="433924at2759"/>
<dbReference type="Pfam" id="PF01393">
    <property type="entry name" value="Chromo_shadow"/>
    <property type="match status" value="1"/>
</dbReference>
<evidence type="ECO:0000259" key="4">
    <source>
        <dbReference type="PROSITE" id="PS50013"/>
    </source>
</evidence>
<dbReference type="InterPro" id="IPR023779">
    <property type="entry name" value="Chromodomain_CS"/>
</dbReference>
<dbReference type="Gene3D" id="2.40.50.40">
    <property type="match status" value="2"/>
</dbReference>
<dbReference type="PROSITE" id="PS50013">
    <property type="entry name" value="CHROMO_2"/>
    <property type="match status" value="2"/>
</dbReference>
<dbReference type="InParanoid" id="A0A152A455"/>
<dbReference type="PANTHER" id="PTHR22812">
    <property type="entry name" value="CHROMOBOX PROTEIN"/>
    <property type="match status" value="1"/>
</dbReference>
<dbReference type="SMART" id="SM00298">
    <property type="entry name" value="CHROMO"/>
    <property type="match status" value="2"/>
</dbReference>
<evidence type="ECO:0000313" key="6">
    <source>
        <dbReference type="Proteomes" id="UP000076078"/>
    </source>
</evidence>
<sequence length="183" mass="21335">MVKKSTKASSKENGDINVEYEVEKILDKRNFKGSIQYKIKWEGFGVSDATWENEENVTNCQDLIEKFNREHMEESAPSKKRANESDTDSNESRKKRSSPGTPQSRSKTKRDIEDPPNVDGVGYEYKDKIEDILGCKKYGDKLFFYVKWIEKDTLSWVDNTILRVKDPQLLLDFYEERIQFGGK</sequence>
<dbReference type="InterPro" id="IPR000953">
    <property type="entry name" value="Chromo/chromo_shadow_dom"/>
</dbReference>
<evidence type="ECO:0000256" key="3">
    <source>
        <dbReference type="SAM" id="MobiDB-lite"/>
    </source>
</evidence>
<comment type="subcellular location">
    <subcellularLocation>
        <location evidence="1">Nucleus</location>
    </subcellularLocation>
</comment>
<reference evidence="5 6" key="1">
    <citation type="submission" date="2015-12" db="EMBL/GenBank/DDBJ databases">
        <title>Dictyostelia acquired genes for synthesis and detection of signals that induce cell-type specialization by lateral gene transfer from prokaryotes.</title>
        <authorList>
            <person name="Gloeckner G."/>
            <person name="Schaap P."/>
        </authorList>
    </citation>
    <scope>NUCLEOTIDE SEQUENCE [LARGE SCALE GENOMIC DNA]</scope>
    <source>
        <strain evidence="5 6">TK</strain>
    </source>
</reference>
<proteinExistence type="predicted"/>
<feature type="domain" description="Chromo" evidence="4">
    <location>
        <begin position="127"/>
        <end position="183"/>
    </location>
</feature>
<feature type="domain" description="Chromo" evidence="4">
    <location>
        <begin position="20"/>
        <end position="79"/>
    </location>
</feature>
<organism evidence="5 6">
    <name type="scientific">Tieghemostelium lacteum</name>
    <name type="common">Slime mold</name>
    <name type="synonym">Dictyostelium lacteum</name>
    <dbReference type="NCBI Taxonomy" id="361077"/>
    <lineage>
        <taxon>Eukaryota</taxon>
        <taxon>Amoebozoa</taxon>
        <taxon>Evosea</taxon>
        <taxon>Eumycetozoa</taxon>
        <taxon>Dictyostelia</taxon>
        <taxon>Dictyosteliales</taxon>
        <taxon>Raperosteliaceae</taxon>
        <taxon>Tieghemostelium</taxon>
    </lineage>
</organism>
<dbReference type="AlphaFoldDB" id="A0A152A455"/>
<dbReference type="GO" id="GO:0000792">
    <property type="term" value="C:heterochromatin"/>
    <property type="evidence" value="ECO:0007669"/>
    <property type="project" value="UniProtKB-ARBA"/>
</dbReference>
<feature type="region of interest" description="Disordered" evidence="3">
    <location>
        <begin position="62"/>
        <end position="117"/>
    </location>
</feature>
<dbReference type="CDD" id="cd00024">
    <property type="entry name" value="CD_CSD"/>
    <property type="match status" value="1"/>
</dbReference>
<dbReference type="OMA" id="QNQEVGE"/>
<dbReference type="FunCoup" id="A0A152A455">
    <property type="interactions" value="94"/>
</dbReference>
<dbReference type="InterPro" id="IPR023780">
    <property type="entry name" value="Chromo_domain"/>
</dbReference>
<evidence type="ECO:0000313" key="5">
    <source>
        <dbReference type="EMBL" id="KYR00841.1"/>
    </source>
</evidence>
<dbReference type="Proteomes" id="UP000076078">
    <property type="component" value="Unassembled WGS sequence"/>
</dbReference>
<evidence type="ECO:0000256" key="2">
    <source>
        <dbReference type="ARBA" id="ARBA00023242"/>
    </source>
</evidence>
<gene>
    <name evidence="5" type="ORF">DLAC_02896</name>
</gene>
<dbReference type="Pfam" id="PF00385">
    <property type="entry name" value="Chromo"/>
    <property type="match status" value="1"/>
</dbReference>
<comment type="caution">
    <text evidence="5">The sequence shown here is derived from an EMBL/GenBank/DDBJ whole genome shotgun (WGS) entry which is preliminary data.</text>
</comment>
<dbReference type="EMBL" id="LODT01000013">
    <property type="protein sequence ID" value="KYR00841.1"/>
    <property type="molecule type" value="Genomic_DNA"/>
</dbReference>
<protein>
    <submittedName>
        <fullName evidence="5">Chromo domain-containing protein</fullName>
    </submittedName>
</protein>
<dbReference type="InterPro" id="IPR051219">
    <property type="entry name" value="Heterochromatin_chromo-domain"/>
</dbReference>
<dbReference type="SMART" id="SM00300">
    <property type="entry name" value="ChSh"/>
    <property type="match status" value="1"/>
</dbReference>
<dbReference type="PROSITE" id="PS00598">
    <property type="entry name" value="CHROMO_1"/>
    <property type="match status" value="1"/>
</dbReference>
<keyword evidence="6" id="KW-1185">Reference proteome</keyword>
<feature type="compositionally biased region" description="Basic and acidic residues" evidence="3">
    <location>
        <begin position="63"/>
        <end position="84"/>
    </location>
</feature>
<dbReference type="GO" id="GO:0005634">
    <property type="term" value="C:nucleus"/>
    <property type="evidence" value="ECO:0007669"/>
    <property type="project" value="UniProtKB-SubCell"/>
</dbReference>
<dbReference type="InterPro" id="IPR008251">
    <property type="entry name" value="Chromo_shadow_dom"/>
</dbReference>
<evidence type="ECO:0000256" key="1">
    <source>
        <dbReference type="ARBA" id="ARBA00004123"/>
    </source>
</evidence>
<keyword evidence="2" id="KW-0539">Nucleus</keyword>
<dbReference type="SUPFAM" id="SSF54160">
    <property type="entry name" value="Chromo domain-like"/>
    <property type="match status" value="2"/>
</dbReference>
<dbReference type="STRING" id="361077.A0A152A455"/>
<dbReference type="InterPro" id="IPR016197">
    <property type="entry name" value="Chromo-like_dom_sf"/>
</dbReference>
<dbReference type="CDD" id="cd00034">
    <property type="entry name" value="CSD"/>
    <property type="match status" value="1"/>
</dbReference>
<accession>A0A152A455</accession>
<name>A0A152A455_TIELA</name>